<dbReference type="AlphaFoldDB" id="A0A7W7PQM1"/>
<sequence>MPPRGAPAGGEEGDVVLADAPDGVVQDGVEQVVQGLGRGKVQLGESPYRVVDVGVPLFDRSVGVPQQDGTRRESERRRPVVAVSGGVA</sequence>
<name>A0A7W7PQM1_9ACTN</name>
<evidence type="ECO:0000256" key="1">
    <source>
        <dbReference type="SAM" id="MobiDB-lite"/>
    </source>
</evidence>
<evidence type="ECO:0000313" key="3">
    <source>
        <dbReference type="Proteomes" id="UP000579523"/>
    </source>
</evidence>
<dbReference type="Proteomes" id="UP000579523">
    <property type="component" value="Unassembled WGS sequence"/>
</dbReference>
<accession>A0A7W7PQM1</accession>
<evidence type="ECO:0000313" key="2">
    <source>
        <dbReference type="EMBL" id="MBB4897768.1"/>
    </source>
</evidence>
<organism evidence="2 3">
    <name type="scientific">Streptomyces griseomycini</name>
    <dbReference type="NCBI Taxonomy" id="66895"/>
    <lineage>
        <taxon>Bacteria</taxon>
        <taxon>Bacillati</taxon>
        <taxon>Actinomycetota</taxon>
        <taxon>Actinomycetes</taxon>
        <taxon>Kitasatosporales</taxon>
        <taxon>Streptomycetaceae</taxon>
        <taxon>Streptomyces</taxon>
    </lineage>
</organism>
<comment type="caution">
    <text evidence="2">The sequence shown here is derived from an EMBL/GenBank/DDBJ whole genome shotgun (WGS) entry which is preliminary data.</text>
</comment>
<proteinExistence type="predicted"/>
<protein>
    <submittedName>
        <fullName evidence="2">Uncharacterized protein</fullName>
    </submittedName>
</protein>
<gene>
    <name evidence="2" type="ORF">FHS37_001803</name>
</gene>
<feature type="compositionally biased region" description="Basic and acidic residues" evidence="1">
    <location>
        <begin position="69"/>
        <end position="78"/>
    </location>
</feature>
<feature type="region of interest" description="Disordered" evidence="1">
    <location>
        <begin position="62"/>
        <end position="88"/>
    </location>
</feature>
<reference evidence="2 3" key="1">
    <citation type="submission" date="2020-08" db="EMBL/GenBank/DDBJ databases">
        <title>Genomic Encyclopedia of Type Strains, Phase III (KMG-III): the genomes of soil and plant-associated and newly described type strains.</title>
        <authorList>
            <person name="Whitman W."/>
        </authorList>
    </citation>
    <scope>NUCLEOTIDE SEQUENCE [LARGE SCALE GENOMIC DNA]</scope>
    <source>
        <strain evidence="2 3">CECT 3273</strain>
    </source>
</reference>
<dbReference type="EMBL" id="JACHJI010000003">
    <property type="protein sequence ID" value="MBB4897768.1"/>
    <property type="molecule type" value="Genomic_DNA"/>
</dbReference>
<keyword evidence="3" id="KW-1185">Reference proteome</keyword>